<feature type="transmembrane region" description="Helical" evidence="16">
    <location>
        <begin position="235"/>
        <end position="253"/>
    </location>
</feature>
<keyword evidence="6" id="KW-0677">Repeat</keyword>
<feature type="transmembrane region" description="Helical" evidence="16">
    <location>
        <begin position="873"/>
        <end position="891"/>
    </location>
</feature>
<keyword evidence="12" id="KW-1015">Disulfide bond</keyword>
<dbReference type="FunFam" id="1.10.287.70:FF:000001">
    <property type="entry name" value="Sodium channel protein"/>
    <property type="match status" value="1"/>
</dbReference>
<dbReference type="InterPro" id="IPR005821">
    <property type="entry name" value="Ion_trans_dom"/>
</dbReference>
<feature type="transmembrane region" description="Helical" evidence="16">
    <location>
        <begin position="699"/>
        <end position="720"/>
    </location>
</feature>
<feature type="transmembrane region" description="Helical" evidence="16">
    <location>
        <begin position="732"/>
        <end position="756"/>
    </location>
</feature>
<evidence type="ECO:0000256" key="8">
    <source>
        <dbReference type="ARBA" id="ARBA00022989"/>
    </source>
</evidence>
<evidence type="ECO:0000256" key="5">
    <source>
        <dbReference type="ARBA" id="ARBA00022692"/>
    </source>
</evidence>
<organism evidence="19 20">
    <name type="scientific">Adineta ricciae</name>
    <name type="common">Rotifer</name>
    <dbReference type="NCBI Taxonomy" id="249248"/>
    <lineage>
        <taxon>Eukaryota</taxon>
        <taxon>Metazoa</taxon>
        <taxon>Spiralia</taxon>
        <taxon>Gnathifera</taxon>
        <taxon>Rotifera</taxon>
        <taxon>Eurotatoria</taxon>
        <taxon>Bdelloidea</taxon>
        <taxon>Adinetida</taxon>
        <taxon>Adinetidae</taxon>
        <taxon>Adineta</taxon>
    </lineage>
</organism>
<feature type="transmembrane region" description="Helical" evidence="16">
    <location>
        <begin position="987"/>
        <end position="1015"/>
    </location>
</feature>
<dbReference type="FunFam" id="1.10.287.70:FF:000046">
    <property type="entry name" value="Sodium channel protein"/>
    <property type="match status" value="1"/>
</dbReference>
<comment type="function">
    <text evidence="16">Mediates the voltage-dependent sodium ion permeability of excitable membranes. Assuming opened or closed conformations in response to the voltage difference across the membrane, the protein forms a sodium-selective channel through which Na(+) ions may pass in accordance with their electrochemical gradient.</text>
</comment>
<feature type="transmembrane region" description="Helical" evidence="16">
    <location>
        <begin position="1311"/>
        <end position="1339"/>
    </location>
</feature>
<evidence type="ECO:0000256" key="17">
    <source>
        <dbReference type="SAM" id="MobiDB-lite"/>
    </source>
</evidence>
<evidence type="ECO:0000259" key="18">
    <source>
        <dbReference type="Pfam" id="PF00520"/>
    </source>
</evidence>
<evidence type="ECO:0000256" key="4">
    <source>
        <dbReference type="ARBA" id="ARBA00022475"/>
    </source>
</evidence>
<evidence type="ECO:0000256" key="3">
    <source>
        <dbReference type="ARBA" id="ARBA00022461"/>
    </source>
</evidence>
<dbReference type="FunFam" id="1.20.120.350:FF:000036">
    <property type="entry name" value="Voltage-dependent sodium channel SCN10A"/>
    <property type="match status" value="1"/>
</dbReference>
<keyword evidence="9 16" id="KW-0915">Sodium</keyword>
<evidence type="ECO:0000256" key="7">
    <source>
        <dbReference type="ARBA" id="ARBA00022882"/>
    </source>
</evidence>
<protein>
    <recommendedName>
        <fullName evidence="16">Sodium channel protein</fullName>
    </recommendedName>
</protein>
<feature type="transmembrane region" description="Helical" evidence="16">
    <location>
        <begin position="176"/>
        <end position="199"/>
    </location>
</feature>
<dbReference type="PANTHER" id="PTHR10037">
    <property type="entry name" value="VOLTAGE-GATED CATION CHANNEL CALCIUM AND SODIUM"/>
    <property type="match status" value="1"/>
</dbReference>
<evidence type="ECO:0000256" key="9">
    <source>
        <dbReference type="ARBA" id="ARBA00023053"/>
    </source>
</evidence>
<keyword evidence="8 16" id="KW-1133">Transmembrane helix</keyword>
<proteinExistence type="inferred from homology"/>
<dbReference type="FunFam" id="1.20.120.350:FF:000019">
    <property type="entry name" value="Sodium channel protein"/>
    <property type="match status" value="1"/>
</dbReference>
<evidence type="ECO:0000313" key="19">
    <source>
        <dbReference type="EMBL" id="CAF0915068.1"/>
    </source>
</evidence>
<keyword evidence="14 16" id="KW-0739">Sodium transport</keyword>
<dbReference type="PANTHER" id="PTHR10037:SF288">
    <property type="entry name" value="SODIUM CHANNEL PROTEIN PARA"/>
    <property type="match status" value="1"/>
</dbReference>
<keyword evidence="11 16" id="KW-0472">Membrane</keyword>
<dbReference type="EMBL" id="CAJNOR010000439">
    <property type="protein sequence ID" value="CAF0915068.1"/>
    <property type="molecule type" value="Genomic_DNA"/>
</dbReference>
<comment type="similarity">
    <text evidence="16">Belongs to the sodium channel (TC 1.A.1.10) family.</text>
</comment>
<name>A0A814ANF8_ADIRI</name>
<feature type="transmembrane region" description="Helical" evidence="16">
    <location>
        <begin position="943"/>
        <end position="966"/>
    </location>
</feature>
<feature type="domain" description="Ion transport" evidence="18">
    <location>
        <begin position="1194"/>
        <end position="1445"/>
    </location>
</feature>
<evidence type="ECO:0000313" key="20">
    <source>
        <dbReference type="Proteomes" id="UP000663828"/>
    </source>
</evidence>
<dbReference type="GO" id="GO:0005248">
    <property type="term" value="F:voltage-gated sodium channel activity"/>
    <property type="evidence" value="ECO:0007669"/>
    <property type="project" value="InterPro"/>
</dbReference>
<keyword evidence="5 16" id="KW-0812">Transmembrane</keyword>
<gene>
    <name evidence="19" type="ORF">XAT740_LOCUS8736</name>
</gene>
<evidence type="ECO:0000256" key="10">
    <source>
        <dbReference type="ARBA" id="ARBA00023065"/>
    </source>
</evidence>
<evidence type="ECO:0000256" key="16">
    <source>
        <dbReference type="RuleBase" id="RU361132"/>
    </source>
</evidence>
<feature type="transmembrane region" description="Helical" evidence="16">
    <location>
        <begin position="526"/>
        <end position="551"/>
    </location>
</feature>
<keyword evidence="13" id="KW-0325">Glycoprotein</keyword>
<dbReference type="InterPro" id="IPR043203">
    <property type="entry name" value="VGCC_Ca_Na"/>
</dbReference>
<keyword evidence="15 16" id="KW-0407">Ion channel</keyword>
<evidence type="ECO:0000256" key="1">
    <source>
        <dbReference type="ARBA" id="ARBA00004651"/>
    </source>
</evidence>
<keyword evidence="3 16" id="KW-0894">Sodium channel</keyword>
<dbReference type="Gene3D" id="1.20.120.350">
    <property type="entry name" value="Voltage-gated potassium channels. Chain C"/>
    <property type="match status" value="4"/>
</dbReference>
<feature type="transmembrane region" description="Helical" evidence="16">
    <location>
        <begin position="116"/>
        <end position="134"/>
    </location>
</feature>
<reference evidence="19" key="1">
    <citation type="submission" date="2021-02" db="EMBL/GenBank/DDBJ databases">
        <authorList>
            <person name="Nowell W R."/>
        </authorList>
    </citation>
    <scope>NUCLEOTIDE SEQUENCE</scope>
</reference>
<evidence type="ECO:0000256" key="11">
    <source>
        <dbReference type="ARBA" id="ARBA00023136"/>
    </source>
</evidence>
<feature type="transmembrane region" description="Helical" evidence="16">
    <location>
        <begin position="1409"/>
        <end position="1432"/>
    </location>
</feature>
<evidence type="ECO:0000256" key="14">
    <source>
        <dbReference type="ARBA" id="ARBA00023201"/>
    </source>
</evidence>
<feature type="transmembrane region" description="Helical" evidence="16">
    <location>
        <begin position="660"/>
        <end position="679"/>
    </location>
</feature>
<evidence type="ECO:0000256" key="2">
    <source>
        <dbReference type="ARBA" id="ARBA00022448"/>
    </source>
</evidence>
<dbReference type="GO" id="GO:0001518">
    <property type="term" value="C:voltage-gated sodium channel complex"/>
    <property type="evidence" value="ECO:0007669"/>
    <property type="project" value="UniProtKB-UniRule"/>
</dbReference>
<comment type="caution">
    <text evidence="19">The sequence shown here is derived from an EMBL/GenBank/DDBJ whole genome shotgun (WGS) entry which is preliminary data.</text>
</comment>
<dbReference type="GO" id="GO:0019228">
    <property type="term" value="P:neuronal action potential"/>
    <property type="evidence" value="ECO:0007669"/>
    <property type="project" value="TreeGrafter"/>
</dbReference>
<keyword evidence="7 16" id="KW-0851">Voltage-gated channel</keyword>
<evidence type="ECO:0000256" key="6">
    <source>
        <dbReference type="ARBA" id="ARBA00022737"/>
    </source>
</evidence>
<dbReference type="GO" id="GO:0086010">
    <property type="term" value="P:membrane depolarization during action potential"/>
    <property type="evidence" value="ECO:0007669"/>
    <property type="project" value="TreeGrafter"/>
</dbReference>
<keyword evidence="2 16" id="KW-0813">Transport</keyword>
<keyword evidence="4" id="KW-1003">Cell membrane</keyword>
<dbReference type="PRINTS" id="PR00170">
    <property type="entry name" value="NACHANNEL"/>
</dbReference>
<dbReference type="FunFam" id="1.20.120.350:FF:000059">
    <property type="entry name" value="Sodium channel protein"/>
    <property type="match status" value="1"/>
</dbReference>
<comment type="caution">
    <text evidence="16">Lacks conserved residue(s) required for the propagation of feature annotation.</text>
</comment>
<feature type="domain" description="Ion transport" evidence="18">
    <location>
        <begin position="114"/>
        <end position="399"/>
    </location>
</feature>
<dbReference type="Pfam" id="PF00520">
    <property type="entry name" value="Ion_trans"/>
    <property type="match status" value="4"/>
</dbReference>
<feature type="region of interest" description="Disordered" evidence="17">
    <location>
        <begin position="413"/>
        <end position="457"/>
    </location>
</feature>
<feature type="transmembrane region" description="Helical" evidence="16">
    <location>
        <begin position="367"/>
        <end position="390"/>
    </location>
</feature>
<feature type="transmembrane region" description="Helical" evidence="16">
    <location>
        <begin position="1252"/>
        <end position="1269"/>
    </location>
</feature>
<dbReference type="InterPro" id="IPR027359">
    <property type="entry name" value="Volt_channel_dom_sf"/>
</dbReference>
<dbReference type="Proteomes" id="UP000663828">
    <property type="component" value="Unassembled WGS sequence"/>
</dbReference>
<feature type="domain" description="Ion transport" evidence="18">
    <location>
        <begin position="871"/>
        <end position="1141"/>
    </location>
</feature>
<sequence>MDYDSIVFREFTHESFERIKHSQQQQQQQQTSDKRLPNKKLATGEKLPDVVRTRFPKKLIGKPIEEIDDYYEADDVFLVINSSKTIFRFSSTPALFLLSPFNWIRRVAIRLLTHSLFSTVVILTILTNCVFMTMKDVPDAVEYVFTGIYTMEALIKCLARGFLLGKYTFLRDPWNWLDFVVISLAYVGFFVDLGNVAVLRTFRVLRALKTVAVVPGLKTIVNALIQSFISLRDVVVLSTFVLSIFALIGMQLYTGTLRQKCVPTYDSFSNISNLSNMSYGVYLTQMNNATYWYRKDDLYFLCGNSSGTNKCPEGYVCLRDRGENPDFGYTSFDNYGWAMLSCFRLMTQDYWENLYQLVLSAAGRYHFFYFVAVIFFGSFYLVNLILAIVARSYLEQQTKAAAENEEFERQKIENQRKQILSSKTSVDSEQNTKINPSQLSRKSQQFNNDSSERNRNDDTFDQIESDIQCALLSEVVPVQELDTMTIPSQISDAKKSNLCDRPLFKFLQTYCCTWSCQSTVFQRIQAVLAFFVLDAFVDLFITICIIINTIFMALDHHGQSEYMTRILTTGNYAFTCIFTAESILKIIALTPAKFLKNEWNVFDLIIVTVSLIELGLANVKGLSVLRSFRLLRVFKLAKSWKTLNRLVSIIGKSLGDLGNLTLVLIIIIFIFAVMGMQLFGQKYADKFGKDMPRWNFFDFFHAFMIVFRVLCGEWIESMWVCLECAGWPCIPFFLFTFIIGNLVILNSFLALLLASFGSDVFNEKETEQDKITEAINRIRRFVHFLIRSIKRLCSREDDALAIEIELTPDLPRMTLADIETSPTNHEILYFPPDCCPSGISKHFSCCSTYIPEIVQNYWTYLRHLTLRLVDHRYFEWVILISILVSSLTLALEDIHTRQQVLFSKVLLIFDKIFTVIFTSELIIKWFAYGICTYFKSGWNRLDFLIVLVSLLGTILDLFHIADIPAFKSMRTLRALRPLRALSRFEAIRTVVNALIGAIPAIFNVLLVCLVFWLIFSIMGVQLFAGKFYKCVYVNTHIRVHVSENVTNKVDCLQKNFTWENSRLNFDNVLMGYLSLFQVATFKGWVEIMADATDAKEIDVQPEYEANVYILIFFVLFIILGSFFILNLFIGVVIDNFNQQKRLLQTGAIEMFMTEDQKKYYNAMKKLGNKKPTKALPRPRFAVARFLFDVTTNQKFDIFIMLCIFLNMLCMCLEHYNQSRTYSYVLEYVNQFFVATFTIECFMKLIALNFKYFTIPWNVFDFIIVAASILEQTLKEIMAQFFVNPTLLRVFRVVRVGRILRLVKGAKGIRTLLFSLTVSIPALFNIGLLLFLIMFIYSIFGMSFFAYVRKSAGITDLFNFETFPNAMIVLFQMCTTAGWSSVFQALANDRPPDCDPTIPSPSNSGDCGNMGIATGFLVSFVIMTSFVVVNMYIAVILENFSQAQDDVQQGLTDDDYDMYYEKWQHLDPSGSQFIRYDQLSDFVDGLEPPLRIPKPNHLFFAAMNMPICENDRMHCVDILDGLTKNVLGTLHTSLAGIEADAADNVKKDRPKDYHPITTTLQRQREVYLHRIGVKAFRNNVERRRNQRNIDKTEENVE</sequence>
<dbReference type="InterPro" id="IPR044564">
    <property type="entry name" value="Na_chnl_inactivation_gate"/>
</dbReference>
<evidence type="ECO:0000256" key="15">
    <source>
        <dbReference type="ARBA" id="ARBA00023303"/>
    </source>
</evidence>
<feature type="domain" description="Ion transport" evidence="18">
    <location>
        <begin position="536"/>
        <end position="758"/>
    </location>
</feature>
<dbReference type="SUPFAM" id="SSF81324">
    <property type="entry name" value="Voltage-gated potassium channels"/>
    <property type="match status" value="4"/>
</dbReference>
<dbReference type="CDD" id="cd13433">
    <property type="entry name" value="Na_channel_gate"/>
    <property type="match status" value="1"/>
</dbReference>
<dbReference type="Gene3D" id="1.10.238.10">
    <property type="entry name" value="EF-hand"/>
    <property type="match status" value="1"/>
</dbReference>
<evidence type="ECO:0000256" key="12">
    <source>
        <dbReference type="ARBA" id="ARBA00023157"/>
    </source>
</evidence>
<feature type="transmembrane region" description="Helical" evidence="16">
    <location>
        <begin position="1107"/>
        <end position="1133"/>
    </location>
</feature>
<accession>A0A814ANF8</accession>
<feature type="transmembrane region" description="Helical" evidence="16">
    <location>
        <begin position="912"/>
        <end position="931"/>
    </location>
</feature>
<comment type="subcellular location">
    <subcellularLocation>
        <location evidence="1 16">Cell membrane</location>
        <topology evidence="1 16">Multi-pass membrane protein</topology>
    </subcellularLocation>
</comment>
<feature type="transmembrane region" description="Helical" evidence="16">
    <location>
        <begin position="572"/>
        <end position="592"/>
    </location>
</feature>
<keyword evidence="20" id="KW-1185">Reference proteome</keyword>
<feature type="compositionally biased region" description="Polar residues" evidence="17">
    <location>
        <begin position="417"/>
        <end position="446"/>
    </location>
</feature>
<evidence type="ECO:0000256" key="13">
    <source>
        <dbReference type="ARBA" id="ARBA00023180"/>
    </source>
</evidence>
<dbReference type="Gene3D" id="1.10.287.70">
    <property type="match status" value="4"/>
</dbReference>
<keyword evidence="10 16" id="KW-0406">Ion transport</keyword>
<dbReference type="InterPro" id="IPR001696">
    <property type="entry name" value="Na_channel_asu"/>
</dbReference>